<accession>A0A940STJ6</accession>
<sequence>MSNQLVAGTVMLNSANGDKRFLVKRNEENFDFVTTTMNEDFTSLACILKELKSEVMMDVNSIDLVELTNVSVNDRKMPLFVFEMEEQKNEGVLGDSYAWETPNTLRSVLNKFQISGVPIFE</sequence>
<dbReference type="RefSeq" id="WP_209531016.1">
    <property type="nucleotide sequence ID" value="NZ_JAEEGA010000014.1"/>
</dbReference>
<comment type="caution">
    <text evidence="1">The sequence shown here is derived from an EMBL/GenBank/DDBJ whole genome shotgun (WGS) entry which is preliminary data.</text>
</comment>
<protein>
    <submittedName>
        <fullName evidence="1">Uncharacterized protein</fullName>
    </submittedName>
</protein>
<keyword evidence="2" id="KW-1185">Reference proteome</keyword>
<proteinExistence type="predicted"/>
<organism evidence="1 2">
    <name type="scientific">Vagococcus allomyrinae</name>
    <dbReference type="NCBI Taxonomy" id="2794353"/>
    <lineage>
        <taxon>Bacteria</taxon>
        <taxon>Bacillati</taxon>
        <taxon>Bacillota</taxon>
        <taxon>Bacilli</taxon>
        <taxon>Lactobacillales</taxon>
        <taxon>Enterococcaceae</taxon>
        <taxon>Vagococcus</taxon>
    </lineage>
</organism>
<gene>
    <name evidence="1" type="ORF">I6N95_19515</name>
</gene>
<dbReference type="EMBL" id="JAEEGA010000014">
    <property type="protein sequence ID" value="MBP1043212.1"/>
    <property type="molecule type" value="Genomic_DNA"/>
</dbReference>
<dbReference type="AlphaFoldDB" id="A0A940STJ6"/>
<dbReference type="Proteomes" id="UP000674938">
    <property type="component" value="Unassembled WGS sequence"/>
</dbReference>
<evidence type="ECO:0000313" key="1">
    <source>
        <dbReference type="EMBL" id="MBP1043212.1"/>
    </source>
</evidence>
<reference evidence="1" key="1">
    <citation type="submission" date="2020-12" db="EMBL/GenBank/DDBJ databases">
        <title>Vagococcus allomyrinae sp. nov. and Enterococcus lavae sp. nov., isolated from the larvae of Allomyrina dichotoma.</title>
        <authorList>
            <person name="Lee S.D."/>
        </authorList>
    </citation>
    <scope>NUCLEOTIDE SEQUENCE</scope>
    <source>
        <strain evidence="1">BWB3-3</strain>
    </source>
</reference>
<name>A0A940STJ6_9ENTE</name>
<evidence type="ECO:0000313" key="2">
    <source>
        <dbReference type="Proteomes" id="UP000674938"/>
    </source>
</evidence>